<name>M3ISH5_CANMX</name>
<dbReference type="OrthoDB" id="2399148at2759"/>
<proteinExistence type="predicted"/>
<comment type="subcellular location">
    <subcellularLocation>
        <location evidence="1">Mitochondrion inner membrane</location>
    </subcellularLocation>
</comment>
<comment type="subunit">
    <text evidence="1">Component of the mitochondrial contact site and cristae organizing system (MICOS) complex.</text>
</comment>
<comment type="caution">
    <text evidence="2">The sequence shown here is derived from an EMBL/GenBank/DDBJ whole genome shotgun (WGS) entry which is preliminary data.</text>
</comment>
<dbReference type="OMA" id="YFMPRTF"/>
<protein>
    <recommendedName>
        <fullName evidence="1">MICOS complex subunit</fullName>
    </recommendedName>
</protein>
<evidence type="ECO:0000313" key="3">
    <source>
        <dbReference type="Proteomes" id="UP000011777"/>
    </source>
</evidence>
<dbReference type="Pfam" id="PF09769">
    <property type="entry name" value="ApoO"/>
    <property type="match status" value="1"/>
</dbReference>
<dbReference type="InterPro" id="IPR019166">
    <property type="entry name" value="MIC26/MIC27"/>
</dbReference>
<comment type="function">
    <text evidence="1">Component of the MICOS complex, a large protein complex of the mitochondrial inner membrane that plays crucial roles in the maintenance of crista junctions, inner membrane architecture, and formation of contact sites to the outer membrane.</text>
</comment>
<accession>M3ISH5</accession>
<keyword evidence="1" id="KW-0472">Membrane</keyword>
<organism evidence="2 3">
    <name type="scientific">Candida maltosa (strain Xu316)</name>
    <name type="common">Yeast</name>
    <dbReference type="NCBI Taxonomy" id="1245528"/>
    <lineage>
        <taxon>Eukaryota</taxon>
        <taxon>Fungi</taxon>
        <taxon>Dikarya</taxon>
        <taxon>Ascomycota</taxon>
        <taxon>Saccharomycotina</taxon>
        <taxon>Pichiomycetes</taxon>
        <taxon>Debaryomycetaceae</taxon>
        <taxon>Candida/Lodderomyces clade</taxon>
        <taxon>Candida</taxon>
    </lineage>
</organism>
<sequence length="208" mass="23895">MTKRQFYEDDEYILNKPGTTTPIPSQLEAAESIHGNATFIDGMVIRTTPILETYANKLRHYIHDKVSLWGAELNTQKSAFNNEFKNLSYEIDSLIQEPVLPGLIYILTIGLTGSILVRKRNLLVRFITPVLFGGVALNWFMPRTASGVAMKYDELESKNLPELHIQREIVQRSVEEFKKEADRSLEDAEKSVVQAVHDFRKLVQEKWE</sequence>
<dbReference type="PANTHER" id="PTHR28268:SF1">
    <property type="entry name" value="MICOS SUBUNIT MIC26"/>
    <property type="match status" value="1"/>
</dbReference>
<feature type="non-terminal residue" evidence="2">
    <location>
        <position position="1"/>
    </location>
</feature>
<dbReference type="STRING" id="1245528.M3ISH5"/>
<dbReference type="PANTHER" id="PTHR28268">
    <property type="entry name" value="MICOS SUBUNIT MIC26"/>
    <property type="match status" value="1"/>
</dbReference>
<feature type="transmembrane region" description="Helical" evidence="1">
    <location>
        <begin position="123"/>
        <end position="141"/>
    </location>
</feature>
<dbReference type="GO" id="GO:0044284">
    <property type="term" value="C:mitochondrial crista junction"/>
    <property type="evidence" value="ECO:0007669"/>
    <property type="project" value="TreeGrafter"/>
</dbReference>
<keyword evidence="1" id="KW-0999">Mitochondrion inner membrane</keyword>
<dbReference type="GO" id="GO:0042407">
    <property type="term" value="P:cristae formation"/>
    <property type="evidence" value="ECO:0007669"/>
    <property type="project" value="InterPro"/>
</dbReference>
<evidence type="ECO:0000256" key="1">
    <source>
        <dbReference type="RuleBase" id="RU363021"/>
    </source>
</evidence>
<dbReference type="GO" id="GO:0061617">
    <property type="term" value="C:MICOS complex"/>
    <property type="evidence" value="ECO:0007669"/>
    <property type="project" value="UniProtKB-UniRule"/>
</dbReference>
<dbReference type="eggNOG" id="ENOG502S99Y">
    <property type="taxonomic scope" value="Eukaryota"/>
</dbReference>
<keyword evidence="3" id="KW-1185">Reference proteome</keyword>
<dbReference type="Proteomes" id="UP000011777">
    <property type="component" value="Unassembled WGS sequence"/>
</dbReference>
<keyword evidence="1" id="KW-0496">Mitochondrion</keyword>
<dbReference type="EMBL" id="AOGT01000635">
    <property type="protein sequence ID" value="EMG49516.1"/>
    <property type="molecule type" value="Genomic_DNA"/>
</dbReference>
<feature type="transmembrane region" description="Helical" evidence="1">
    <location>
        <begin position="99"/>
        <end position="117"/>
    </location>
</feature>
<gene>
    <name evidence="2" type="ORF">G210_5704</name>
</gene>
<keyword evidence="1" id="KW-1133">Transmembrane helix</keyword>
<dbReference type="InterPro" id="IPR033181">
    <property type="entry name" value="Mic26_fungi"/>
</dbReference>
<evidence type="ECO:0000313" key="2">
    <source>
        <dbReference type="EMBL" id="EMG49516.1"/>
    </source>
</evidence>
<keyword evidence="1" id="KW-0812">Transmembrane</keyword>
<dbReference type="AlphaFoldDB" id="M3ISH5"/>
<reference evidence="2 3" key="1">
    <citation type="submission" date="2013-02" db="EMBL/GenBank/DDBJ databases">
        <title>Genome sequence of Candida maltosa Xu316, a potential industrial strain for xylitol and ethanol production.</title>
        <authorList>
            <person name="Yu J."/>
            <person name="Wang Q."/>
            <person name="Geng X."/>
            <person name="Bao W."/>
            <person name="He P."/>
            <person name="Cai J."/>
        </authorList>
    </citation>
    <scope>NUCLEOTIDE SEQUENCE [LARGE SCALE GENOMIC DNA]</scope>
    <source>
        <strain evidence="3">Xu316</strain>
    </source>
</reference>
<dbReference type="HOGENOM" id="CLU_086433_0_0_1"/>